<feature type="compositionally biased region" description="Polar residues" evidence="2">
    <location>
        <begin position="163"/>
        <end position="178"/>
    </location>
</feature>
<dbReference type="GO" id="GO:0035176">
    <property type="term" value="P:social behavior"/>
    <property type="evidence" value="ECO:0000315"/>
    <property type="project" value="ZFIN"/>
</dbReference>
<feature type="region of interest" description="Disordered" evidence="2">
    <location>
        <begin position="157"/>
        <end position="188"/>
    </location>
</feature>
<organism evidence="3">
    <name type="scientific">Danio rerio</name>
    <name type="common">Zebrafish</name>
    <name type="synonym">Brachydanio rerio</name>
    <dbReference type="NCBI Taxonomy" id="7955"/>
    <lineage>
        <taxon>Eukaryota</taxon>
        <taxon>Metazoa</taxon>
        <taxon>Chordata</taxon>
        <taxon>Craniata</taxon>
        <taxon>Vertebrata</taxon>
        <taxon>Euteleostomi</taxon>
        <taxon>Actinopterygii</taxon>
        <taxon>Neopterygii</taxon>
        <taxon>Teleostei</taxon>
        <taxon>Ostariophysi</taxon>
        <taxon>Cypriniformes</taxon>
        <taxon>Danionidae</taxon>
        <taxon>Danioninae</taxon>
        <taxon>Danio</taxon>
    </lineage>
</organism>
<reference evidence="5" key="12">
    <citation type="submission" date="2025-04" db="UniProtKB">
        <authorList>
            <consortium name="RefSeq"/>
        </authorList>
    </citation>
    <scope>IDENTIFICATION</scope>
</reference>
<evidence type="ECO:0000256" key="1">
    <source>
        <dbReference type="SAM" id="Coils"/>
    </source>
</evidence>
<accession>B8PWL7</accession>
<proteinExistence type="evidence at transcript level"/>
<keyword evidence="1" id="KW-0175">Coiled coil</keyword>
<dbReference type="GO" id="GO:0045111">
    <property type="term" value="C:intermediate filament cytoskeleton"/>
    <property type="evidence" value="ECO:0000318"/>
    <property type="project" value="GO_Central"/>
</dbReference>
<dbReference type="RefSeq" id="NP_001135735.1">
    <property type="nucleotide sequence ID" value="NM_001142263.1"/>
</dbReference>
<dbReference type="AlphaFoldDB" id="B8PWL7"/>
<evidence type="ECO:0000313" key="5">
    <source>
        <dbReference type="RefSeq" id="NP_001135735.1"/>
    </source>
</evidence>
<reference evidence="5" key="9">
    <citation type="journal article" date="2021" name="Sci. Adv.">
        <title>Collective behavior emerges from genetically controlled simple behavioral motifs in zebrafish.</title>
        <authorList>
            <person name="Harpaz R."/>
            <person name="Aspiras A.C."/>
            <person name="Chambule S."/>
            <person name="Tseng S."/>
            <person name="Bind M.A."/>
            <person name="Engert F."/>
            <person name="Fishman M.C."/>
            <person name="Bahl A."/>
        </authorList>
    </citation>
    <scope>NUCLEOTIDE SEQUENCE</scope>
</reference>
<reference evidence="5" key="5">
    <citation type="journal article" date="2011" name="PLoS ONE">
        <title>Chondrogenic and gliogenic subpopulations of neural crest play distinct roles during the assembly of epibranchial ganglia.</title>
        <authorList>
            <person name="Culbertson M.D."/>
            <person name="Lewis Z.R."/>
            <person name="Nechiporuk A.V."/>
        </authorList>
    </citation>
    <scope>NUCLEOTIDE SEQUENCE</scope>
</reference>
<reference evidence="3 5" key="2">
    <citation type="journal article" date="2009" name="Hum. Mol. Genet.">
        <title>Disrupted-in-schizophrenia 1 and neuregulin 1 are required for the specification of oligodendrocytes and neurones in the zebrafish brain.</title>
        <authorList>
            <person name="Wood J.D."/>
            <person name="Bonath F."/>
            <person name="Kumar S."/>
            <person name="Ross C.A."/>
            <person name="Cunliffe V.T."/>
        </authorList>
    </citation>
    <scope>NUCLEOTIDE SEQUENCE</scope>
</reference>
<feature type="compositionally biased region" description="Polar residues" evidence="2">
    <location>
        <begin position="229"/>
        <end position="254"/>
    </location>
</feature>
<dbReference type="ZFIN" id="ZDB-GENE-090122-1">
    <property type="gene designation" value="disc1"/>
</dbReference>
<reference evidence="5" key="1">
    <citation type="journal article" date="2009" name="Development">
        <title>Disc1 regulates foxd3 and sox10 expression, affecting neural crest migration and differentiation.</title>
        <authorList>
            <person name="Drerup C.M."/>
            <person name="Wiora H.M."/>
            <person name="Topczewski J."/>
            <person name="Morris J.A."/>
        </authorList>
    </citation>
    <scope>NUCLEOTIDE SEQUENCE</scope>
</reference>
<dbReference type="GO" id="GO:0021778">
    <property type="term" value="P:oligodendrocyte cell fate specification"/>
    <property type="evidence" value="ECO:0000315"/>
    <property type="project" value="ZFIN"/>
</dbReference>
<protein>
    <submittedName>
        <fullName evidence="3 5">Disrupted in schizophrenia 1</fullName>
    </submittedName>
</protein>
<evidence type="ECO:0000313" key="4">
    <source>
        <dbReference type="Proteomes" id="UP000000437"/>
    </source>
</evidence>
<feature type="compositionally biased region" description="Acidic residues" evidence="2">
    <location>
        <begin position="958"/>
        <end position="984"/>
    </location>
</feature>
<dbReference type="GO" id="GO:0036269">
    <property type="term" value="P:swimming behavior"/>
    <property type="evidence" value="ECO:0000315"/>
    <property type="project" value="ZFIN"/>
</dbReference>
<feature type="region of interest" description="Disordered" evidence="2">
    <location>
        <begin position="556"/>
        <end position="580"/>
    </location>
</feature>
<dbReference type="KEGG" id="dre:407621"/>
<reference evidence="5" key="7">
    <citation type="journal article" date="2020" name="IScience">
        <title>Genetic Control of Collective Behavior in Zebrafish.</title>
        <authorList>
            <person name="Tang W."/>
            <person name="Davidson J.D."/>
            <person name="Zhang G."/>
            <person name="Conen K.E."/>
            <person name="Fang J."/>
            <person name="Serluca F."/>
            <person name="Li J."/>
            <person name="Xiong X."/>
            <person name="Coble M."/>
            <person name="Tsai T."/>
            <person name="Molind G."/>
            <person name="Fawcett C.H."/>
            <person name="Sanchez E."/>
            <person name="Zhu P."/>
            <person name="Couzin I.D."/>
            <person name="Fishman M.C."/>
        </authorList>
    </citation>
    <scope>NUCLEOTIDE SEQUENCE</scope>
</reference>
<dbReference type="GO" id="GO:0010470">
    <property type="term" value="P:regulation of gastrulation"/>
    <property type="evidence" value="ECO:0000315"/>
    <property type="project" value="ZFIN"/>
</dbReference>
<dbReference type="OrthoDB" id="9836442at2759"/>
<reference evidence="5" key="3">
    <citation type="journal article" date="2010" name="Dev. Biol.">
        <title>Defective adult oligodendrocyte and Schwann cell development, pigment pattern, and craniofacial morphology in puma mutant zebrafish having an alpha tubulin mutation.</title>
        <authorList>
            <person name="Larson T.A."/>
            <person name="Gordon T.N."/>
            <person name="Lau H.E."/>
            <person name="Parichy D.M."/>
        </authorList>
    </citation>
    <scope>NUCLEOTIDE SEQUENCE</scope>
</reference>
<reference evidence="5" key="10">
    <citation type="journal article" date="2022" name="Sci. Adv.">
        <title>Top2a promotes the development of social behavior via PRC2 and H3K27me3.</title>
        <authorList>
            <person name="Geng Y."/>
            <person name="Zhang T."/>
            <person name="Alonzo I.G."/>
            <person name="Godar S.C."/>
            <person name="Yates C."/>
            <person name="Pluimer B.R."/>
            <person name="Harrison D.L."/>
            <person name="Nath A.K."/>
            <person name="Yeh J.J."/>
            <person name="Drummond I.A."/>
            <person name="Bortolato M."/>
            <person name="Peterson R.T."/>
        </authorList>
    </citation>
    <scope>NUCLEOTIDE SEQUENCE</scope>
</reference>
<feature type="compositionally biased region" description="Polar residues" evidence="2">
    <location>
        <begin position="453"/>
        <end position="466"/>
    </location>
</feature>
<evidence type="ECO:0000313" key="6">
    <source>
        <dbReference type="ZFIN" id="ZDB-GENE-090122-1"/>
    </source>
</evidence>
<sequence length="994" mass="112217">MMFAGMVRVENTSKTLKTDIDSPCHRCAVRTGGVNPSGNHRRRSFRRPGYMRSEPINQLDVAETSCDSEHHRSPISKSPAVENTQKSASELLGEKWLTEGFERDNSSKSSNKHHLHDEEDNLPVQSRDVFNSSFSFIQQSLDTSDLLDVNTCYSPRTEHKQSESASGHQLKSKTSNSGFLKPPSDLMNHLSQSETSIVQMNQLETRTVPVSQSKSSFLKPLSALMNHLSQSETTSVPINQSETSSAPKSQSNSGFLKPLSDLMKHLTPPESSIVLMNQSETITIPMNQTKNSTIPVSQSNADFLNPPSALMNHLNQSETVLIPMNQSETSSIPVSQSNSGFLKPSSNLINHLSQSESVTVPMNQSETSTVSLSQSEPDFFSLRHLPCSIGQSAQQKGLLLDRELWLVDLDLQTSSSIMSKYTKENIQDSDSGSLDAEITSSHSIDSSDSTSSGYESTTPSSDQSQDGLMKKYEDFLQDCLQNNRTNTKIESIMMKLQRLQHKAILDDDYDTAERFGKKLEELRRERATLKPGLPSRHPEVTGYLERLRTAVNSAIHRTDSDCSTGDPSEDQRSCISQSRAQTRETLLEEKQRIQKEMCDVQRRLRDLQERSRALELQLELQEMQGPVLRAADSPHLHLTARALEDLLTSEHRQRISVSPPAHIRRLEEQERVLSLSIREAETKVLLNQRLCFSLRQKVSESETQLLALHEAKLTAVSGNDFSSAKELKAEIRSVYRERDRLELLHRKLQTLSTGSGLDLSRMKEKHKHIKLELQNGEAQYERSLKENTVKYIELLEDKLHSCGSAALEHVLEADLEACHLLLKGLDQRNLSLSQTEDLPSGSASASDVLQFTKDEEDCAMLTALGGRWCPEADLQHSQFTKKLEEFLFCLEDEAPENLCGETTELTERCELISYRLHYLEEQLQTAIDNNDKELTLSLEREVLELKSALQAMLSQLKEEDEDEEDEEKYCDVEEEQVEDEDLEEEHYFSDSWEI</sequence>
<dbReference type="GO" id="GO:0005874">
    <property type="term" value="C:microtubule"/>
    <property type="evidence" value="ECO:0000318"/>
    <property type="project" value="GO_Central"/>
</dbReference>
<dbReference type="GO" id="GO:0048701">
    <property type="term" value="P:embryonic cranial skeleton morphogenesis"/>
    <property type="evidence" value="ECO:0000315"/>
    <property type="project" value="ZFIN"/>
</dbReference>
<dbReference type="GO" id="GO:0001755">
    <property type="term" value="P:neural crest cell migration"/>
    <property type="evidence" value="ECO:0000315"/>
    <property type="project" value="ZFIN"/>
</dbReference>
<dbReference type="AGR" id="ZFIN:ZDB-GENE-090122-1"/>
<feature type="compositionally biased region" description="Low complexity" evidence="2">
    <location>
        <begin position="438"/>
        <end position="452"/>
    </location>
</feature>
<feature type="region of interest" description="Disordered" evidence="2">
    <location>
        <begin position="955"/>
        <end position="994"/>
    </location>
</feature>
<reference evidence="4" key="6">
    <citation type="journal article" date="2013" name="Nature">
        <title>The zebrafish reference genome sequence and its relationship to the human genome.</title>
        <authorList>
            <consortium name="Genome Reference Consortium Zebrafish"/>
            <person name="Howe K."/>
            <person name="Clark M.D."/>
            <person name="Torroja C.F."/>
            <person name="Torrance J."/>
            <person name="Berthelot C."/>
            <person name="Muffato M."/>
            <person name="Collins J.E."/>
            <person name="Humphray S."/>
            <person name="McLaren K."/>
            <person name="Matthews L."/>
            <person name="McLaren S."/>
            <person name="Sealy I."/>
            <person name="Caccamo M."/>
            <person name="Churcher C."/>
            <person name="Scott C."/>
            <person name="Barrett J.C."/>
            <person name="Koch R."/>
            <person name="Rauch G.J."/>
            <person name="White S."/>
            <person name="Chow W."/>
            <person name="Kilian B."/>
            <person name="Quintais L.T."/>
            <person name="Guerra-Assuncao J.A."/>
            <person name="Zhou Y."/>
            <person name="Gu Y."/>
            <person name="Yen J."/>
            <person name="Vogel J.H."/>
            <person name="Eyre T."/>
            <person name="Redmond S."/>
            <person name="Banerjee R."/>
            <person name="Chi J."/>
            <person name="Fu B."/>
            <person name="Langley E."/>
            <person name="Maguire S.F."/>
            <person name="Laird G.K."/>
            <person name="Lloyd D."/>
            <person name="Kenyon E."/>
            <person name="Donaldson S."/>
            <person name="Sehra H."/>
            <person name="Almeida-King J."/>
            <person name="Loveland J."/>
            <person name="Trevanion S."/>
            <person name="Jones M."/>
            <person name="Quail M."/>
            <person name="Willey D."/>
            <person name="Hunt A."/>
            <person name="Burton J."/>
            <person name="Sims S."/>
            <person name="McLay K."/>
            <person name="Plumb B."/>
            <person name="Davis J."/>
            <person name="Clee C."/>
            <person name="Oliver K."/>
            <person name="Clark R."/>
            <person name="Riddle C."/>
            <person name="Elliot D."/>
            <person name="Eliott D."/>
            <person name="Threadgold G."/>
            <person name="Harden G."/>
            <person name="Ware D."/>
            <person name="Begum S."/>
            <person name="Mortimore B."/>
            <person name="Mortimer B."/>
            <person name="Kerry G."/>
            <person name="Heath P."/>
            <person name="Phillimore B."/>
            <person name="Tracey A."/>
            <person name="Corby N."/>
            <person name="Dunn M."/>
            <person name="Johnson C."/>
            <person name="Wood J."/>
            <person name="Clark S."/>
            <person name="Pelan S."/>
            <person name="Griffiths G."/>
            <person name="Smith M."/>
            <person name="Glithero R."/>
            <person name="Howden P."/>
            <person name="Barker N."/>
            <person name="Lloyd C."/>
            <person name="Stevens C."/>
            <person name="Harley J."/>
            <person name="Holt K."/>
            <person name="Panagiotidis G."/>
            <person name="Lovell J."/>
            <person name="Beasley H."/>
            <person name="Henderson C."/>
            <person name="Gordon D."/>
            <person name="Auger K."/>
            <person name="Wright D."/>
            <person name="Collins J."/>
            <person name="Raisen C."/>
            <person name="Dyer L."/>
            <person name="Leung K."/>
            <person name="Robertson L."/>
            <person name="Ambridge K."/>
            <person name="Leongamornlert D."/>
            <person name="McGuire S."/>
            <person name="Gilderthorp R."/>
            <person name="Griffiths C."/>
            <person name="Manthravadi D."/>
            <person name="Nichol S."/>
            <person name="Barker G."/>
            <person name="Whitehead S."/>
            <person name="Kay M."/>
            <person name="Brown J."/>
            <person name="Murnane C."/>
            <person name="Gray E."/>
            <person name="Humphries M."/>
            <person name="Sycamore N."/>
            <person name="Barker D."/>
            <person name="Saunders D."/>
            <person name="Wallis J."/>
            <person name="Babbage A."/>
            <person name="Hammond S."/>
            <person name="Mashreghi-Mohammadi M."/>
            <person name="Barr L."/>
            <person name="Martin S."/>
            <person name="Wray P."/>
            <person name="Ellington A."/>
            <person name="Matthews N."/>
            <person name="Ellwood M."/>
            <person name="Woodmansey R."/>
            <person name="Clark G."/>
            <person name="Cooper J."/>
            <person name="Cooper J."/>
            <person name="Tromans A."/>
            <person name="Grafham D."/>
            <person name="Skuce C."/>
            <person name="Pandian R."/>
            <person name="Andrews R."/>
            <person name="Harrison E."/>
            <person name="Kimberley A."/>
            <person name="Garnett J."/>
            <person name="Fosker N."/>
            <person name="Hall R."/>
            <person name="Garner P."/>
            <person name="Kelly D."/>
            <person name="Bird C."/>
            <person name="Palmer S."/>
            <person name="Gehring I."/>
            <person name="Berger A."/>
            <person name="Dooley C.M."/>
            <person name="Ersan-Urun Z."/>
            <person name="Eser C."/>
            <person name="Geiger H."/>
            <person name="Geisler M."/>
            <person name="Karotki L."/>
            <person name="Kirn A."/>
            <person name="Konantz J."/>
            <person name="Konantz M."/>
            <person name="Oberlander M."/>
            <person name="Rudolph-Geiger S."/>
            <person name="Teucke M."/>
            <person name="Lanz C."/>
            <person name="Raddatz G."/>
            <person name="Osoegawa K."/>
            <person name="Zhu B."/>
            <person name="Rapp A."/>
            <person name="Widaa S."/>
            <person name="Langford C."/>
            <person name="Yang F."/>
            <person name="Schuster S.C."/>
            <person name="Carter N.P."/>
            <person name="Harrow J."/>
            <person name="Ning Z."/>
            <person name="Herrero J."/>
            <person name="Searle S.M."/>
            <person name="Enright A."/>
            <person name="Geisler R."/>
            <person name="Plasterk R.H."/>
            <person name="Lee C."/>
            <person name="Westerfield M."/>
            <person name="de Jong P.J."/>
            <person name="Zon L.I."/>
            <person name="Postlethwait J.H."/>
            <person name="Nusslein-Volhard C."/>
            <person name="Hubbard T.J."/>
            <person name="Roest Crollius H."/>
            <person name="Rogers J."/>
            <person name="Stemple D.L."/>
        </authorList>
    </citation>
    <scope>NUCLEOTIDE SEQUENCE [LARGE SCALE GENOMIC DNA]</scope>
</reference>
<evidence type="ECO:0000313" key="3">
    <source>
        <dbReference type="EMBL" id="ABY90095.1"/>
    </source>
</evidence>
<dbReference type="GO" id="GO:0007399">
    <property type="term" value="P:nervous system development"/>
    <property type="evidence" value="ECO:0000315"/>
    <property type="project" value="ZFIN"/>
</dbReference>
<dbReference type="GO" id="GO:0001662">
    <property type="term" value="P:behavioral fear response"/>
    <property type="evidence" value="ECO:0000315"/>
    <property type="project" value="ZFIN"/>
</dbReference>
<name>B8PWL7_DANRE</name>
<dbReference type="EMBL" id="EU273350">
    <property type="protein sequence ID" value="ABY90095.1"/>
    <property type="molecule type" value="mRNA"/>
</dbReference>
<dbReference type="PANTHER" id="PTHR14332">
    <property type="entry name" value="DISRUPTED IN SCHIZOPHRENIA 1 PROTEIN"/>
    <property type="match status" value="1"/>
</dbReference>
<dbReference type="GO" id="GO:0001764">
    <property type="term" value="P:neuron migration"/>
    <property type="evidence" value="ECO:0000318"/>
    <property type="project" value="GO_Central"/>
</dbReference>
<dbReference type="InterPro" id="IPR026081">
    <property type="entry name" value="DISC1"/>
</dbReference>
<dbReference type="GO" id="GO:0007420">
    <property type="term" value="P:brain development"/>
    <property type="evidence" value="ECO:0000315"/>
    <property type="project" value="ZFIN"/>
</dbReference>
<dbReference type="GO" id="GO:0005815">
    <property type="term" value="C:microtubule organizing center"/>
    <property type="evidence" value="ECO:0000318"/>
    <property type="project" value="GO_Central"/>
</dbReference>
<dbReference type="CTD" id="27185"/>
<dbReference type="GO" id="GO:0021854">
    <property type="term" value="P:hypothalamus development"/>
    <property type="evidence" value="ECO:0000315"/>
    <property type="project" value="ZFIN"/>
</dbReference>
<gene>
    <name evidence="3 5 6" type="primary">disc1</name>
</gene>
<dbReference type="GO" id="GO:0033555">
    <property type="term" value="P:multicellular organismal response to stress"/>
    <property type="evidence" value="ECO:0000315"/>
    <property type="project" value="ZFIN"/>
</dbReference>
<dbReference type="GO" id="GO:0021755">
    <property type="term" value="P:eurydendroid cell differentiation"/>
    <property type="evidence" value="ECO:0000315"/>
    <property type="project" value="ZFIN"/>
</dbReference>
<dbReference type="PANTHER" id="PTHR14332:SF3">
    <property type="entry name" value="DISRUPTED IN SCHIZOPHRENIA 1 PROTEIN"/>
    <property type="match status" value="1"/>
</dbReference>
<dbReference type="GO" id="GO:0060271">
    <property type="term" value="P:cilium assembly"/>
    <property type="evidence" value="ECO:0000318"/>
    <property type="project" value="GO_Central"/>
</dbReference>
<feature type="region of interest" description="Disordered" evidence="2">
    <location>
        <begin position="426"/>
        <end position="466"/>
    </location>
</feature>
<feature type="region of interest" description="Disordered" evidence="2">
    <location>
        <begin position="31"/>
        <end position="86"/>
    </location>
</feature>
<dbReference type="GO" id="GO:0060027">
    <property type="term" value="P:convergent extension involved in gastrulation"/>
    <property type="evidence" value="ECO:0000315"/>
    <property type="project" value="ZFIN"/>
</dbReference>
<evidence type="ECO:0000256" key="2">
    <source>
        <dbReference type="SAM" id="MobiDB-lite"/>
    </source>
</evidence>
<reference evidence="5" key="11">
    <citation type="journal article" date="2023" name="IScience">
        <title>Behavioral analysis through the lifespan of disc1 mutant zebrafish identifies defects in sensorimotor transformation.</title>
        <authorList>
            <person name="Pluimer B.R."/>
            <person name="Harrison D.L."/>
            <person name="Boonyavairoje C."/>
            <person name="Prinssen E.P."/>
            <person name="Rogers-Evans M."/>
            <person name="Peterson R.T."/>
            <person name="Thyme S.B."/>
            <person name="Nath A.K."/>
        </authorList>
    </citation>
    <scope>NUCLEOTIDE SEQUENCE</scope>
</reference>
<reference evidence="5" key="8">
    <citation type="journal article" date="2021" name="Biomolecules">
        <title>Behavioral Effects of Developmental Exposure to JWH-018 in Wild-Type and Disrupted in Schizophrenia 1 (disc1) Mutant Zebrafish.</title>
        <authorList>
            <person name="Garcia-Gonzalez J."/>
            <person name="de Quadros B."/>
            <person name="Havelange W."/>
            <person name="Brock A.J."/>
            <person name="Brennan C.H."/>
        </authorList>
    </citation>
    <scope>NUCLEOTIDE SEQUENCE</scope>
</reference>
<dbReference type="GO" id="GO:0035641">
    <property type="term" value="P:locomotory exploration behavior"/>
    <property type="evidence" value="ECO:0000315"/>
    <property type="project" value="ZFIN"/>
</dbReference>
<feature type="coiled-coil region" evidence="1">
    <location>
        <begin position="724"/>
        <end position="779"/>
    </location>
</feature>
<dbReference type="GO" id="GO:0060351">
    <property type="term" value="P:cartilage development involved in endochondral bone morphogenesis"/>
    <property type="evidence" value="ECO:0000315"/>
    <property type="project" value="ZFIN"/>
</dbReference>
<keyword evidence="4" id="KW-1185">Reference proteome</keyword>
<dbReference type="GO" id="GO:0010001">
    <property type="term" value="P:glial cell differentiation"/>
    <property type="evidence" value="ECO:0000315"/>
    <property type="project" value="ZFIN"/>
</dbReference>
<reference evidence="5" key="4">
    <citation type="journal article" date="2011" name="FASEB J.">
        <title>Disc1 regulates both beta-catenin-mediated and noncanonical Wnt signaling during vertebrate embryogenesis.</title>
        <authorList>
            <person name="De Rienzo G."/>
            <person name="Bishop J.A."/>
            <person name="Mao Y."/>
            <person name="Pan L."/>
            <person name="Ma T.P."/>
            <person name="Moens C.B."/>
            <person name="Tsai L.H."/>
            <person name="Sive H."/>
        </authorList>
    </citation>
    <scope>NUCLEOTIDE SEQUENCE</scope>
</reference>
<dbReference type="Proteomes" id="UP000000437">
    <property type="component" value="Chromosome 13"/>
</dbReference>
<dbReference type="GeneID" id="407621"/>
<dbReference type="SMR" id="B8PWL7"/>
<feature type="region of interest" description="Disordered" evidence="2">
    <location>
        <begin position="229"/>
        <end position="255"/>
    </location>
</feature>